<dbReference type="Proteomes" id="UP000308652">
    <property type="component" value="Unassembled WGS sequence"/>
</dbReference>
<organism evidence="1 2">
    <name type="scientific">Crucibulum laeve</name>
    <dbReference type="NCBI Taxonomy" id="68775"/>
    <lineage>
        <taxon>Eukaryota</taxon>
        <taxon>Fungi</taxon>
        <taxon>Dikarya</taxon>
        <taxon>Basidiomycota</taxon>
        <taxon>Agaricomycotina</taxon>
        <taxon>Agaricomycetes</taxon>
        <taxon>Agaricomycetidae</taxon>
        <taxon>Agaricales</taxon>
        <taxon>Agaricineae</taxon>
        <taxon>Nidulariaceae</taxon>
        <taxon>Crucibulum</taxon>
    </lineage>
</organism>
<dbReference type="EMBL" id="ML213595">
    <property type="protein sequence ID" value="TFK41384.1"/>
    <property type="molecule type" value="Genomic_DNA"/>
</dbReference>
<dbReference type="AlphaFoldDB" id="A0A5C3M7E2"/>
<sequence>MAPSVSTSKVAPSCAAHSPLKADAKVLRPTPPFDSFSLAMEKGGPGSGNHASVTNIVFIFCLAISSLLQSSTTPASTSGLCRTVGVRGLVNRFLRMNITPYIMLEQDAHSTEADIENLQAAIQGGGTSYRRSCRLSTLVIDLALIVTRRIRNKRTV</sequence>
<proteinExistence type="predicted"/>
<accession>A0A5C3M7E2</accession>
<reference evidence="1 2" key="1">
    <citation type="journal article" date="2019" name="Nat. Ecol. Evol.">
        <title>Megaphylogeny resolves global patterns of mushroom evolution.</title>
        <authorList>
            <person name="Varga T."/>
            <person name="Krizsan K."/>
            <person name="Foldi C."/>
            <person name="Dima B."/>
            <person name="Sanchez-Garcia M."/>
            <person name="Sanchez-Ramirez S."/>
            <person name="Szollosi G.J."/>
            <person name="Szarkandi J.G."/>
            <person name="Papp V."/>
            <person name="Albert L."/>
            <person name="Andreopoulos W."/>
            <person name="Angelini C."/>
            <person name="Antonin V."/>
            <person name="Barry K.W."/>
            <person name="Bougher N.L."/>
            <person name="Buchanan P."/>
            <person name="Buyck B."/>
            <person name="Bense V."/>
            <person name="Catcheside P."/>
            <person name="Chovatia M."/>
            <person name="Cooper J."/>
            <person name="Damon W."/>
            <person name="Desjardin D."/>
            <person name="Finy P."/>
            <person name="Geml J."/>
            <person name="Haridas S."/>
            <person name="Hughes K."/>
            <person name="Justo A."/>
            <person name="Karasinski D."/>
            <person name="Kautmanova I."/>
            <person name="Kiss B."/>
            <person name="Kocsube S."/>
            <person name="Kotiranta H."/>
            <person name="LaButti K.M."/>
            <person name="Lechner B.E."/>
            <person name="Liimatainen K."/>
            <person name="Lipzen A."/>
            <person name="Lukacs Z."/>
            <person name="Mihaltcheva S."/>
            <person name="Morgado L.N."/>
            <person name="Niskanen T."/>
            <person name="Noordeloos M.E."/>
            <person name="Ohm R.A."/>
            <person name="Ortiz-Santana B."/>
            <person name="Ovrebo C."/>
            <person name="Racz N."/>
            <person name="Riley R."/>
            <person name="Savchenko A."/>
            <person name="Shiryaev A."/>
            <person name="Soop K."/>
            <person name="Spirin V."/>
            <person name="Szebenyi C."/>
            <person name="Tomsovsky M."/>
            <person name="Tulloss R.E."/>
            <person name="Uehling J."/>
            <person name="Grigoriev I.V."/>
            <person name="Vagvolgyi C."/>
            <person name="Papp T."/>
            <person name="Martin F.M."/>
            <person name="Miettinen O."/>
            <person name="Hibbett D.S."/>
            <person name="Nagy L.G."/>
        </authorList>
    </citation>
    <scope>NUCLEOTIDE SEQUENCE [LARGE SCALE GENOMIC DNA]</scope>
    <source>
        <strain evidence="1 2">CBS 166.37</strain>
    </source>
</reference>
<name>A0A5C3M7E2_9AGAR</name>
<evidence type="ECO:0000313" key="1">
    <source>
        <dbReference type="EMBL" id="TFK41384.1"/>
    </source>
</evidence>
<protein>
    <submittedName>
        <fullName evidence="1">Uncharacterized protein</fullName>
    </submittedName>
</protein>
<evidence type="ECO:0000313" key="2">
    <source>
        <dbReference type="Proteomes" id="UP000308652"/>
    </source>
</evidence>
<keyword evidence="2" id="KW-1185">Reference proteome</keyword>
<dbReference type="OrthoDB" id="2637024at2759"/>
<gene>
    <name evidence="1" type="ORF">BDQ12DRAFT_721067</name>
</gene>